<dbReference type="EMBL" id="BAABFR010000028">
    <property type="protein sequence ID" value="GAA4392214.1"/>
    <property type="molecule type" value="Genomic_DNA"/>
</dbReference>
<accession>A0ABP8JKH8</accession>
<name>A0ABP8JKH8_9ACTN</name>
<keyword evidence="2" id="KW-1185">Reference proteome</keyword>
<gene>
    <name evidence="1" type="ORF">GCM10023147_21850</name>
</gene>
<evidence type="ECO:0000313" key="1">
    <source>
        <dbReference type="EMBL" id="GAA4392214.1"/>
    </source>
</evidence>
<protein>
    <submittedName>
        <fullName evidence="1">Uncharacterized protein</fullName>
    </submittedName>
</protein>
<proteinExistence type="predicted"/>
<dbReference type="Proteomes" id="UP001500635">
    <property type="component" value="Unassembled WGS sequence"/>
</dbReference>
<evidence type="ECO:0000313" key="2">
    <source>
        <dbReference type="Proteomes" id="UP001500635"/>
    </source>
</evidence>
<comment type="caution">
    <text evidence="1">The sequence shown here is derived from an EMBL/GenBank/DDBJ whole genome shotgun (WGS) entry which is preliminary data.</text>
</comment>
<reference evidence="2" key="1">
    <citation type="journal article" date="2019" name="Int. J. Syst. Evol. Microbiol.">
        <title>The Global Catalogue of Microorganisms (GCM) 10K type strain sequencing project: providing services to taxonomists for standard genome sequencing and annotation.</title>
        <authorList>
            <consortium name="The Broad Institute Genomics Platform"/>
            <consortium name="The Broad Institute Genome Sequencing Center for Infectious Disease"/>
            <person name="Wu L."/>
            <person name="Ma J."/>
        </authorList>
    </citation>
    <scope>NUCLEOTIDE SEQUENCE [LARGE SCALE GENOMIC DNA]</scope>
    <source>
        <strain evidence="2">JCM 17688</strain>
    </source>
</reference>
<sequence>MTSLFVLDVPENSGAVEFARGDDSLAVDMVGPYFEISGENRVRIDRVASRCRHAVWYSIVAGVRDGEIVQHDKEALLVEHRRGGRFA</sequence>
<dbReference type="RefSeq" id="WP_344995083.1">
    <property type="nucleotide sequence ID" value="NZ_BAABFR010000028.1"/>
</dbReference>
<organism evidence="1 2">
    <name type="scientific">Tsukamurella soli</name>
    <dbReference type="NCBI Taxonomy" id="644556"/>
    <lineage>
        <taxon>Bacteria</taxon>
        <taxon>Bacillati</taxon>
        <taxon>Actinomycetota</taxon>
        <taxon>Actinomycetes</taxon>
        <taxon>Mycobacteriales</taxon>
        <taxon>Tsukamurellaceae</taxon>
        <taxon>Tsukamurella</taxon>
    </lineage>
</organism>